<dbReference type="RefSeq" id="WP_218444569.1">
    <property type="nucleotide sequence ID" value="NZ_JAGSPA010000001.1"/>
</dbReference>
<dbReference type="EMBL" id="JAGSPA010000001">
    <property type="protein sequence ID" value="MBV7256124.1"/>
    <property type="molecule type" value="Genomic_DNA"/>
</dbReference>
<dbReference type="PROSITE" id="PS51257">
    <property type="entry name" value="PROKAR_LIPOPROTEIN"/>
    <property type="match status" value="1"/>
</dbReference>
<reference evidence="2 3" key="1">
    <citation type="submission" date="2021-04" db="EMBL/GenBank/DDBJ databases">
        <authorList>
            <person name="Pira H."/>
            <person name="Risdian C."/>
            <person name="Wink J."/>
        </authorList>
    </citation>
    <scope>NUCLEOTIDE SEQUENCE [LARGE SCALE GENOMIC DNA]</scope>
    <source>
        <strain evidence="2 3">WHA3</strain>
    </source>
</reference>
<gene>
    <name evidence="2" type="ORF">KCG44_04930</name>
</gene>
<accession>A0ABS6SCI3</accession>
<dbReference type="InterPro" id="IPR001509">
    <property type="entry name" value="Epimerase_deHydtase"/>
</dbReference>
<dbReference type="Pfam" id="PF01370">
    <property type="entry name" value="Epimerase"/>
    <property type="match status" value="1"/>
</dbReference>
<sequence length="339" mass="36696">MSAQFKGRRILLTGATGGLGFACARELIARGHEVRAVGRQLEPGQALEALGAEFLAFDLEEEHDLTALLRGYDSVIHAAALSASWGGREAFESANVDVTRRLLNAAAKRSIKRFVFISSPSIFASFEDRVGIGESDLPVDPPLNYYAQSKRAAERLVLASRDDALACSVIRPRALVGEGDRVILPKLVELAAREKIPMPRDGKALIELTDLRDAAWAICEAEERADDLKGRAINISGGNPRAVKEVAQQLAQALGKSPRFVTPRMPLLRVLAASLEGLAKLTGREAEPLLTRYTLATLAYSQSFDLAPAKRLLDYAPRYDGLATLLEQAHQMAGMGEPA</sequence>
<protein>
    <submittedName>
        <fullName evidence="2">SDR family NAD(P)-dependent oxidoreductase</fullName>
    </submittedName>
</protein>
<dbReference type="InterPro" id="IPR051783">
    <property type="entry name" value="NAD(P)-dependent_oxidoreduct"/>
</dbReference>
<keyword evidence="3" id="KW-1185">Reference proteome</keyword>
<proteinExistence type="predicted"/>
<dbReference type="Proteomes" id="UP000722336">
    <property type="component" value="Unassembled WGS sequence"/>
</dbReference>
<dbReference type="PANTHER" id="PTHR48079:SF6">
    <property type="entry name" value="NAD(P)-BINDING DOMAIN-CONTAINING PROTEIN-RELATED"/>
    <property type="match status" value="1"/>
</dbReference>
<organism evidence="2 3">
    <name type="scientific">Pacificimonas pallii</name>
    <dbReference type="NCBI Taxonomy" id="2827236"/>
    <lineage>
        <taxon>Bacteria</taxon>
        <taxon>Pseudomonadati</taxon>
        <taxon>Pseudomonadota</taxon>
        <taxon>Alphaproteobacteria</taxon>
        <taxon>Sphingomonadales</taxon>
        <taxon>Sphingosinicellaceae</taxon>
        <taxon>Pacificimonas</taxon>
    </lineage>
</organism>
<name>A0ABS6SCI3_9SPHN</name>
<dbReference type="PANTHER" id="PTHR48079">
    <property type="entry name" value="PROTEIN YEEZ"/>
    <property type="match status" value="1"/>
</dbReference>
<feature type="domain" description="NAD-dependent epimerase/dehydratase" evidence="1">
    <location>
        <begin position="10"/>
        <end position="235"/>
    </location>
</feature>
<evidence type="ECO:0000259" key="1">
    <source>
        <dbReference type="Pfam" id="PF01370"/>
    </source>
</evidence>
<comment type="caution">
    <text evidence="2">The sequence shown here is derived from an EMBL/GenBank/DDBJ whole genome shotgun (WGS) entry which is preliminary data.</text>
</comment>
<evidence type="ECO:0000313" key="3">
    <source>
        <dbReference type="Proteomes" id="UP000722336"/>
    </source>
</evidence>
<evidence type="ECO:0000313" key="2">
    <source>
        <dbReference type="EMBL" id="MBV7256124.1"/>
    </source>
</evidence>